<name>A0A6G9IAT1_9GAMM</name>
<accession>A0A6G9IAT1</accession>
<dbReference type="InterPro" id="IPR002915">
    <property type="entry name" value="DeoC/FbaB/LacD_aldolase"/>
</dbReference>
<reference evidence="8 9" key="1">
    <citation type="submission" date="2020-03" db="EMBL/GenBank/DDBJ databases">
        <title>Complete genome sequence of Orbus sp. IPMB12 (BCRC 80908).</title>
        <authorList>
            <person name="Lo W.-S."/>
            <person name="Chang T.-H."/>
            <person name="Kuo C.-H."/>
        </authorList>
    </citation>
    <scope>NUCLEOTIDE SEQUENCE [LARGE SCALE GENOMIC DNA]</scope>
    <source>
        <strain evidence="8 9">IPMB12</strain>
    </source>
</reference>
<comment type="function">
    <text evidence="6 7">Catalyzes a reversible aldol reaction between acetaldehyde and D-glyceraldehyde 3-phosphate to generate 2-deoxy-D-ribose 5-phosphate.</text>
</comment>
<dbReference type="GO" id="GO:0006018">
    <property type="term" value="P:2-deoxyribose 1-phosphate catabolic process"/>
    <property type="evidence" value="ECO:0007669"/>
    <property type="project" value="UniProtKB-UniRule"/>
</dbReference>
<dbReference type="GO" id="GO:0005737">
    <property type="term" value="C:cytoplasm"/>
    <property type="evidence" value="ECO:0007669"/>
    <property type="project" value="UniProtKB-SubCell"/>
</dbReference>
<dbReference type="AlphaFoldDB" id="A0A6G9IAT1"/>
<dbReference type="GO" id="GO:0016052">
    <property type="term" value="P:carbohydrate catabolic process"/>
    <property type="evidence" value="ECO:0007669"/>
    <property type="project" value="TreeGrafter"/>
</dbReference>
<comment type="catalytic activity">
    <reaction evidence="5 7">
        <text>2-deoxy-D-ribose 5-phosphate = D-glyceraldehyde 3-phosphate + acetaldehyde</text>
        <dbReference type="Rhea" id="RHEA:12821"/>
        <dbReference type="ChEBI" id="CHEBI:15343"/>
        <dbReference type="ChEBI" id="CHEBI:59776"/>
        <dbReference type="ChEBI" id="CHEBI:62877"/>
        <dbReference type="EC" id="4.1.2.4"/>
    </reaction>
</comment>
<evidence type="ECO:0000256" key="3">
    <source>
        <dbReference type="ARBA" id="ARBA00023239"/>
    </source>
</evidence>
<dbReference type="Pfam" id="PF01791">
    <property type="entry name" value="DeoC"/>
    <property type="match status" value="1"/>
</dbReference>
<dbReference type="RefSeq" id="WP_166916021.1">
    <property type="nucleotide sequence ID" value="NZ_CP050253.1"/>
</dbReference>
<feature type="active site" description="Proton donor/acceptor" evidence="7">
    <location>
        <position position="188"/>
    </location>
</feature>
<dbReference type="NCBIfam" id="TIGR00126">
    <property type="entry name" value="deoC"/>
    <property type="match status" value="1"/>
</dbReference>
<dbReference type="PANTHER" id="PTHR10889:SF1">
    <property type="entry name" value="DEOXYRIBOSE-PHOSPHATE ALDOLASE"/>
    <property type="match status" value="1"/>
</dbReference>
<comment type="subcellular location">
    <subcellularLocation>
        <location evidence="7">Cytoplasm</location>
    </subcellularLocation>
</comment>
<protein>
    <recommendedName>
        <fullName evidence="7">Deoxyribose-phosphate aldolase</fullName>
        <shortName evidence="7">DERA</shortName>
        <ecNumber evidence="7">4.1.2.4</ecNumber>
    </recommendedName>
    <alternativeName>
        <fullName evidence="7">2-deoxy-D-ribose 5-phosphate aldolase</fullName>
    </alternativeName>
    <alternativeName>
        <fullName evidence="7">Phosphodeoxyriboaldolase</fullName>
        <shortName evidence="7">Deoxyriboaldolase</shortName>
    </alternativeName>
</protein>
<dbReference type="InterPro" id="IPR013785">
    <property type="entry name" value="Aldolase_TIM"/>
</dbReference>
<gene>
    <name evidence="7 8" type="primary">deoC</name>
    <name evidence="8" type="ORF">IPMB12_06255</name>
</gene>
<dbReference type="Gene3D" id="3.20.20.70">
    <property type="entry name" value="Aldolase class I"/>
    <property type="match status" value="1"/>
</dbReference>
<proteinExistence type="inferred from homology"/>
<dbReference type="CDD" id="cd00959">
    <property type="entry name" value="DeoC"/>
    <property type="match status" value="1"/>
</dbReference>
<dbReference type="KEGG" id="orb:IPMB12_06255"/>
<evidence type="ECO:0000256" key="4">
    <source>
        <dbReference type="ARBA" id="ARBA00023270"/>
    </source>
</evidence>
<evidence type="ECO:0000313" key="9">
    <source>
        <dbReference type="Proteomes" id="UP000501168"/>
    </source>
</evidence>
<dbReference type="SMART" id="SM01133">
    <property type="entry name" value="DeoC"/>
    <property type="match status" value="1"/>
</dbReference>
<evidence type="ECO:0000256" key="6">
    <source>
        <dbReference type="ARBA" id="ARBA00056337"/>
    </source>
</evidence>
<keyword evidence="3 7" id="KW-0456">Lyase</keyword>
<comment type="similarity">
    <text evidence="1 7">Belongs to the DeoC/FbaB aldolase family. DeoC type 1 subfamily.</text>
</comment>
<dbReference type="HAMAP" id="MF_00114">
    <property type="entry name" value="DeoC_type1"/>
    <property type="match status" value="1"/>
</dbReference>
<dbReference type="EMBL" id="CP050253">
    <property type="protein sequence ID" value="QIQ21323.1"/>
    <property type="molecule type" value="Genomic_DNA"/>
</dbReference>
<dbReference type="PANTHER" id="PTHR10889">
    <property type="entry name" value="DEOXYRIBOSE-PHOSPHATE ALDOLASE"/>
    <property type="match status" value="1"/>
</dbReference>
<dbReference type="UniPathway" id="UPA00002">
    <property type="reaction ID" value="UER00468"/>
</dbReference>
<sequence length="236" mass="26185">MKKYTLDDLSRFIDHTNLKADAASADIQKLCSEAKKYHFKMVAINQVQSALCAQELKGTDINIGAAIAFPLGQTTIEAKVFETKNAIEIGATEIDYVINITELKNQNYDYIRNEMQQIVDICRGKNVISKVIFENCYLTKAEIVKLCEIAKQVKPDFIKTSTGFGPSGATFEDVKLMKDTVGDTVKVKAAGGIRDVETFLKMVSLGAERIGTSAGIRIIDELTLQCKKENRSFIEI</sequence>
<keyword evidence="4 7" id="KW-0704">Schiff base</keyword>
<dbReference type="InterPro" id="IPR028581">
    <property type="entry name" value="DeoC_typeI"/>
</dbReference>
<keyword evidence="9" id="KW-1185">Reference proteome</keyword>
<dbReference type="Proteomes" id="UP000501168">
    <property type="component" value="Chromosome"/>
</dbReference>
<dbReference type="PIRSF" id="PIRSF001357">
    <property type="entry name" value="DeoC"/>
    <property type="match status" value="1"/>
</dbReference>
<evidence type="ECO:0000313" key="8">
    <source>
        <dbReference type="EMBL" id="QIQ21323.1"/>
    </source>
</evidence>
<evidence type="ECO:0000256" key="5">
    <source>
        <dbReference type="ARBA" id="ARBA00048791"/>
    </source>
</evidence>
<keyword evidence="2 7" id="KW-0963">Cytoplasm</keyword>
<evidence type="ECO:0000256" key="7">
    <source>
        <dbReference type="HAMAP-Rule" id="MF_00114"/>
    </source>
</evidence>
<feature type="active site" description="Proton donor/acceptor" evidence="7">
    <location>
        <position position="95"/>
    </location>
</feature>
<evidence type="ECO:0000256" key="1">
    <source>
        <dbReference type="ARBA" id="ARBA00010936"/>
    </source>
</evidence>
<comment type="pathway">
    <text evidence="7">Carbohydrate degradation; 2-deoxy-D-ribose 1-phosphate degradation; D-glyceraldehyde 3-phosphate and acetaldehyde from 2-deoxy-alpha-D-ribose 1-phosphate: step 2/2.</text>
</comment>
<evidence type="ECO:0000256" key="2">
    <source>
        <dbReference type="ARBA" id="ARBA00022490"/>
    </source>
</evidence>
<dbReference type="EC" id="4.1.2.4" evidence="7"/>
<dbReference type="GO" id="GO:0004139">
    <property type="term" value="F:deoxyribose-phosphate aldolase activity"/>
    <property type="evidence" value="ECO:0007669"/>
    <property type="project" value="UniProtKB-UniRule"/>
</dbReference>
<dbReference type="FunCoup" id="A0A6G9IAT1">
    <property type="interactions" value="437"/>
</dbReference>
<dbReference type="InterPro" id="IPR011343">
    <property type="entry name" value="DeoC"/>
</dbReference>
<dbReference type="GO" id="GO:0009264">
    <property type="term" value="P:deoxyribonucleotide catabolic process"/>
    <property type="evidence" value="ECO:0007669"/>
    <property type="project" value="UniProtKB-UniRule"/>
</dbReference>
<organism evidence="8 9">
    <name type="scientific">Zophobihabitans entericus</name>
    <dbReference type="NCBI Taxonomy" id="1635327"/>
    <lineage>
        <taxon>Bacteria</taxon>
        <taxon>Pseudomonadati</taxon>
        <taxon>Pseudomonadota</taxon>
        <taxon>Gammaproteobacteria</taxon>
        <taxon>Orbales</taxon>
        <taxon>Orbaceae</taxon>
        <taxon>Zophobihabitans</taxon>
    </lineage>
</organism>
<feature type="active site" description="Schiff-base intermediate with acetaldehyde" evidence="7">
    <location>
        <position position="159"/>
    </location>
</feature>
<dbReference type="SUPFAM" id="SSF51569">
    <property type="entry name" value="Aldolase"/>
    <property type="match status" value="1"/>
</dbReference>
<dbReference type="FunFam" id="3.20.20.70:FF:000044">
    <property type="entry name" value="Deoxyribose-phosphate aldolase"/>
    <property type="match status" value="1"/>
</dbReference>
<dbReference type="InParanoid" id="A0A6G9IAT1"/>